<dbReference type="PANTHER" id="PTHR43877">
    <property type="entry name" value="AMINOALKYLPHOSPHONATE N-ACETYLTRANSFERASE-RELATED-RELATED"/>
    <property type="match status" value="1"/>
</dbReference>
<dbReference type="HOGENOM" id="CLU_013985_34_9_6"/>
<proteinExistence type="predicted"/>
<protein>
    <submittedName>
        <fullName evidence="4">Acyl-CoA N-acyltransferases (Nat)</fullName>
    </submittedName>
</protein>
<dbReference type="AlphaFoldDB" id="A0A0C4WLI1"/>
<dbReference type="InterPro" id="IPR050832">
    <property type="entry name" value="Bact_Acetyltransf"/>
</dbReference>
<dbReference type="PROSITE" id="PS51186">
    <property type="entry name" value="GNAT"/>
    <property type="match status" value="1"/>
</dbReference>
<reference evidence="4 5" key="1">
    <citation type="journal article" date="2015" name="PLoS ONE">
        <title>Azotobacter Genomes: The Genome of Azotobacter chroococcum NCIMB 8003 (ATCC 4412).</title>
        <authorList>
            <person name="Robson R.L."/>
            <person name="Jones R."/>
            <person name="Robson R.M."/>
            <person name="Schwartz A."/>
            <person name="Richardson T.H."/>
        </authorList>
    </citation>
    <scope>NUCLEOTIDE SEQUENCE [LARGE SCALE GENOMIC DNA]</scope>
    <source>
        <strain evidence="4 5">NCIMB 8003</strain>
    </source>
</reference>
<dbReference type="PANTHER" id="PTHR43877:SF2">
    <property type="entry name" value="AMINOALKYLPHOSPHONATE N-ACETYLTRANSFERASE-RELATED"/>
    <property type="match status" value="1"/>
</dbReference>
<dbReference type="Pfam" id="PF00583">
    <property type="entry name" value="Acetyltransf_1"/>
    <property type="match status" value="1"/>
</dbReference>
<evidence type="ECO:0000256" key="1">
    <source>
        <dbReference type="ARBA" id="ARBA00022679"/>
    </source>
</evidence>
<organism evidence="4 5">
    <name type="scientific">Azotobacter chroococcum NCIMB 8003</name>
    <dbReference type="NCBI Taxonomy" id="1328314"/>
    <lineage>
        <taxon>Bacteria</taxon>
        <taxon>Pseudomonadati</taxon>
        <taxon>Pseudomonadota</taxon>
        <taxon>Gammaproteobacteria</taxon>
        <taxon>Pseudomonadales</taxon>
        <taxon>Pseudomonadaceae</taxon>
        <taxon>Azotobacter</taxon>
    </lineage>
</organism>
<keyword evidence="1 4" id="KW-0808">Transferase</keyword>
<dbReference type="InterPro" id="IPR000182">
    <property type="entry name" value="GNAT_dom"/>
</dbReference>
<dbReference type="EMBL" id="CP010415">
    <property type="protein sequence ID" value="AJE20000.1"/>
    <property type="molecule type" value="Genomic_DNA"/>
</dbReference>
<keyword evidence="5" id="KW-1185">Reference proteome</keyword>
<evidence type="ECO:0000256" key="2">
    <source>
        <dbReference type="ARBA" id="ARBA00023315"/>
    </source>
</evidence>
<gene>
    <name evidence="4" type="ORF">Achr_4950</name>
</gene>
<evidence type="ECO:0000313" key="4">
    <source>
        <dbReference type="EMBL" id="AJE20000.1"/>
    </source>
</evidence>
<dbReference type="GO" id="GO:0016747">
    <property type="term" value="F:acyltransferase activity, transferring groups other than amino-acyl groups"/>
    <property type="evidence" value="ECO:0007669"/>
    <property type="project" value="InterPro"/>
</dbReference>
<accession>A0A0C4WLI1</accession>
<dbReference type="SUPFAM" id="SSF55729">
    <property type="entry name" value="Acyl-CoA N-acyltransferases (Nat)"/>
    <property type="match status" value="1"/>
</dbReference>
<dbReference type="Gene3D" id="3.40.630.30">
    <property type="match status" value="1"/>
</dbReference>
<feature type="domain" description="N-acetyltransferase" evidence="3">
    <location>
        <begin position="1"/>
        <end position="151"/>
    </location>
</feature>
<evidence type="ECO:0000313" key="5">
    <source>
        <dbReference type="Proteomes" id="UP000068210"/>
    </source>
</evidence>
<sequence length="151" mass="16272">MEIRPATPADIPALCRLLDQLFAQEAEFTPDRTAQQRGLAAIIDDPAVGEILLAHEDGQILGMVNLLYTVSTALGTPVALLEDMVVNAAARGHGLGTQLLEAAIATAQSRGCRRITLLTDADNLDAQRFYARQGFARSPMIPLRRALDPQP</sequence>
<dbReference type="CDD" id="cd04301">
    <property type="entry name" value="NAT_SF"/>
    <property type="match status" value="1"/>
</dbReference>
<keyword evidence="2 4" id="KW-0012">Acyltransferase</keyword>
<name>A0A0C4WLI1_9GAMM</name>
<dbReference type="KEGG" id="acx:Achr_4950"/>
<evidence type="ECO:0000259" key="3">
    <source>
        <dbReference type="PROSITE" id="PS51186"/>
    </source>
</evidence>
<dbReference type="RefSeq" id="WP_039801558.1">
    <property type="nucleotide sequence ID" value="NZ_CP010415.1"/>
</dbReference>
<dbReference type="Proteomes" id="UP000068210">
    <property type="component" value="Chromosome"/>
</dbReference>
<dbReference type="STRING" id="1328314.Achr_4950"/>
<dbReference type="InterPro" id="IPR016181">
    <property type="entry name" value="Acyl_CoA_acyltransferase"/>
</dbReference>